<protein>
    <submittedName>
        <fullName evidence="1">Uncharacterized protein</fullName>
    </submittedName>
</protein>
<organism evidence="1 2">
    <name type="scientific">Mucuna pruriens</name>
    <name type="common">Velvet bean</name>
    <name type="synonym">Dolichos pruriens</name>
    <dbReference type="NCBI Taxonomy" id="157652"/>
    <lineage>
        <taxon>Eukaryota</taxon>
        <taxon>Viridiplantae</taxon>
        <taxon>Streptophyta</taxon>
        <taxon>Embryophyta</taxon>
        <taxon>Tracheophyta</taxon>
        <taxon>Spermatophyta</taxon>
        <taxon>Magnoliopsida</taxon>
        <taxon>eudicotyledons</taxon>
        <taxon>Gunneridae</taxon>
        <taxon>Pentapetalae</taxon>
        <taxon>rosids</taxon>
        <taxon>fabids</taxon>
        <taxon>Fabales</taxon>
        <taxon>Fabaceae</taxon>
        <taxon>Papilionoideae</taxon>
        <taxon>50 kb inversion clade</taxon>
        <taxon>NPAAA clade</taxon>
        <taxon>indigoferoid/millettioid clade</taxon>
        <taxon>Phaseoleae</taxon>
        <taxon>Mucuna</taxon>
    </lineage>
</organism>
<accession>A0A371GBN3</accession>
<dbReference type="OrthoDB" id="1433117at2759"/>
<evidence type="ECO:0000313" key="2">
    <source>
        <dbReference type="Proteomes" id="UP000257109"/>
    </source>
</evidence>
<evidence type="ECO:0000313" key="1">
    <source>
        <dbReference type="EMBL" id="RDX87964.1"/>
    </source>
</evidence>
<proteinExistence type="predicted"/>
<gene>
    <name evidence="1" type="ORF">CR513_30498</name>
</gene>
<feature type="non-terminal residue" evidence="1">
    <location>
        <position position="1"/>
    </location>
</feature>
<dbReference type="AlphaFoldDB" id="A0A371GBN3"/>
<dbReference type="EMBL" id="QJKJ01006083">
    <property type="protein sequence ID" value="RDX87964.1"/>
    <property type="molecule type" value="Genomic_DNA"/>
</dbReference>
<sequence>MAMDRQRPPIELFSEDCVNSLKRQKDDGWTNCHKYFGGKRNDAYLQIHNKGQSSQKKGDLVLRRTLKEVATNKLTPNWEGLFKVSEEVGQGALRLEHLDGRLVPPSRSMRDSQPMTVRVLRPVRGSRSMTIQGTITRERQSTNDCLRH</sequence>
<dbReference type="Proteomes" id="UP000257109">
    <property type="component" value="Unassembled WGS sequence"/>
</dbReference>
<comment type="caution">
    <text evidence="1">The sequence shown here is derived from an EMBL/GenBank/DDBJ whole genome shotgun (WGS) entry which is preliminary data.</text>
</comment>
<reference evidence="1" key="1">
    <citation type="submission" date="2018-05" db="EMBL/GenBank/DDBJ databases">
        <title>Draft genome of Mucuna pruriens seed.</title>
        <authorList>
            <person name="Nnadi N.E."/>
            <person name="Vos R."/>
            <person name="Hasami M.H."/>
            <person name="Devisetty U.K."/>
            <person name="Aguiy J.C."/>
        </authorList>
    </citation>
    <scope>NUCLEOTIDE SEQUENCE [LARGE SCALE GENOMIC DNA]</scope>
    <source>
        <strain evidence="1">JCA_2017</strain>
    </source>
</reference>
<keyword evidence="2" id="KW-1185">Reference proteome</keyword>
<name>A0A371GBN3_MUCPR</name>